<keyword evidence="4" id="KW-0548">Nucleotidyltransferase</keyword>
<evidence type="ECO:0000256" key="5">
    <source>
        <dbReference type="ARBA" id="ARBA00048128"/>
    </source>
</evidence>
<dbReference type="Proteomes" id="UP000177360">
    <property type="component" value="Unassembled WGS sequence"/>
</dbReference>
<dbReference type="PANTHER" id="PTHR43197:SF1">
    <property type="entry name" value="UTP--GLUCOSE-1-PHOSPHATE URIDYLYLTRANSFERASE"/>
    <property type="match status" value="1"/>
</dbReference>
<dbReference type="GO" id="GO:0006011">
    <property type="term" value="P:UDP-alpha-D-glucose metabolic process"/>
    <property type="evidence" value="ECO:0007669"/>
    <property type="project" value="InterPro"/>
</dbReference>
<gene>
    <name evidence="7" type="ORF">A2626_01630</name>
</gene>
<sequence length="298" mass="34036">MNTVNNMEVKKAIIPIAGMAIRFLPLSKIVPKELWPVVDLPMIHYGLKEIKDAGIKEVIFVFNSGNKKVLEYLKTCPKTEKFLKERKKDEVLEELKNLEEMFKDVSFSWVLQKQPLGDGNAVLQAARLAAEEPVASIFADDIFDAKIPAISQLEKIFRTCQRPVIGLCRVPKEKISHYGIVGVEKISSRLYKIKKIIEKPDLSEAPSDLAIAGRYILTPEVFDYLKKAKPSKKGEIYLAEVINDQMLKDGKLIYGYELEGQWLGCGDKLRWLESTIYLSMKHPKYGPELREYISKLKF</sequence>
<comment type="catalytic activity">
    <reaction evidence="5">
        <text>alpha-D-glucose 1-phosphate + UTP + H(+) = UDP-alpha-D-glucose + diphosphate</text>
        <dbReference type="Rhea" id="RHEA:19889"/>
        <dbReference type="ChEBI" id="CHEBI:15378"/>
        <dbReference type="ChEBI" id="CHEBI:33019"/>
        <dbReference type="ChEBI" id="CHEBI:46398"/>
        <dbReference type="ChEBI" id="CHEBI:58601"/>
        <dbReference type="ChEBI" id="CHEBI:58885"/>
        <dbReference type="EC" id="2.7.7.9"/>
    </reaction>
</comment>
<dbReference type="InterPro" id="IPR005835">
    <property type="entry name" value="NTP_transferase_dom"/>
</dbReference>
<dbReference type="Pfam" id="PF00483">
    <property type="entry name" value="NTP_transferase"/>
    <property type="match status" value="1"/>
</dbReference>
<accession>A0A1G2E0U0</accession>
<dbReference type="PANTHER" id="PTHR43197">
    <property type="entry name" value="UTP--GLUCOSE-1-PHOSPHATE URIDYLYLTRANSFERASE"/>
    <property type="match status" value="1"/>
</dbReference>
<dbReference type="Gene3D" id="3.90.550.10">
    <property type="entry name" value="Spore Coat Polysaccharide Biosynthesis Protein SpsA, Chain A"/>
    <property type="match status" value="1"/>
</dbReference>
<organism evidence="7 8">
    <name type="scientific">Candidatus Nealsonbacteria bacterium RIFCSPHIGHO2_01_FULL_38_55</name>
    <dbReference type="NCBI Taxonomy" id="1801664"/>
    <lineage>
        <taxon>Bacteria</taxon>
        <taxon>Candidatus Nealsoniibacteriota</taxon>
    </lineage>
</organism>
<dbReference type="InterPro" id="IPR005771">
    <property type="entry name" value="GalU_uridylyltTrfase_bac/arc"/>
</dbReference>
<protein>
    <recommendedName>
        <fullName evidence="2">UTP--glucose-1-phosphate uridylyltransferase</fullName>
        <ecNumber evidence="2">2.7.7.9</ecNumber>
    </recommendedName>
</protein>
<dbReference type="SUPFAM" id="SSF53448">
    <property type="entry name" value="Nucleotide-diphospho-sugar transferases"/>
    <property type="match status" value="1"/>
</dbReference>
<evidence type="ECO:0000256" key="2">
    <source>
        <dbReference type="ARBA" id="ARBA00012415"/>
    </source>
</evidence>
<comment type="caution">
    <text evidence="7">The sequence shown here is derived from an EMBL/GenBank/DDBJ whole genome shotgun (WGS) entry which is preliminary data.</text>
</comment>
<evidence type="ECO:0000256" key="4">
    <source>
        <dbReference type="ARBA" id="ARBA00022695"/>
    </source>
</evidence>
<evidence type="ECO:0000313" key="7">
    <source>
        <dbReference type="EMBL" id="OGZ19292.1"/>
    </source>
</evidence>
<evidence type="ECO:0000256" key="3">
    <source>
        <dbReference type="ARBA" id="ARBA00022679"/>
    </source>
</evidence>
<evidence type="ECO:0000256" key="1">
    <source>
        <dbReference type="ARBA" id="ARBA00006890"/>
    </source>
</evidence>
<dbReference type="EC" id="2.7.7.9" evidence="2"/>
<evidence type="ECO:0000313" key="8">
    <source>
        <dbReference type="Proteomes" id="UP000177360"/>
    </source>
</evidence>
<keyword evidence="3" id="KW-0808">Transferase</keyword>
<proteinExistence type="inferred from homology"/>
<feature type="domain" description="Nucleotidyl transferase" evidence="6">
    <location>
        <begin position="11"/>
        <end position="267"/>
    </location>
</feature>
<reference evidence="7 8" key="1">
    <citation type="journal article" date="2016" name="Nat. Commun.">
        <title>Thousands of microbial genomes shed light on interconnected biogeochemical processes in an aquifer system.</title>
        <authorList>
            <person name="Anantharaman K."/>
            <person name="Brown C.T."/>
            <person name="Hug L.A."/>
            <person name="Sharon I."/>
            <person name="Castelle C.J."/>
            <person name="Probst A.J."/>
            <person name="Thomas B.C."/>
            <person name="Singh A."/>
            <person name="Wilkins M.J."/>
            <person name="Karaoz U."/>
            <person name="Brodie E.L."/>
            <person name="Williams K.H."/>
            <person name="Hubbard S.S."/>
            <person name="Banfield J.F."/>
        </authorList>
    </citation>
    <scope>NUCLEOTIDE SEQUENCE [LARGE SCALE GENOMIC DNA]</scope>
</reference>
<dbReference type="EMBL" id="MHLZ01000038">
    <property type="protein sequence ID" value="OGZ19292.1"/>
    <property type="molecule type" value="Genomic_DNA"/>
</dbReference>
<name>A0A1G2E0U0_9BACT</name>
<comment type="similarity">
    <text evidence="1">Belongs to the UDPGP type 2 family.</text>
</comment>
<dbReference type="InterPro" id="IPR029044">
    <property type="entry name" value="Nucleotide-diphossugar_trans"/>
</dbReference>
<dbReference type="AlphaFoldDB" id="A0A1G2E0U0"/>
<evidence type="ECO:0000259" key="6">
    <source>
        <dbReference type="Pfam" id="PF00483"/>
    </source>
</evidence>
<dbReference type="GO" id="GO:0003983">
    <property type="term" value="F:UTP:glucose-1-phosphate uridylyltransferase activity"/>
    <property type="evidence" value="ECO:0007669"/>
    <property type="project" value="UniProtKB-EC"/>
</dbReference>